<dbReference type="InterPro" id="IPR036875">
    <property type="entry name" value="Znf_CCHC_sf"/>
</dbReference>
<name>A0A8C5C8P9_GADMO</name>
<dbReference type="InterPro" id="IPR036691">
    <property type="entry name" value="Endo/exonu/phosph_ase_sf"/>
</dbReference>
<dbReference type="Pfam" id="PF00098">
    <property type="entry name" value="zf-CCHC"/>
    <property type="match status" value="1"/>
</dbReference>
<evidence type="ECO:0000256" key="1">
    <source>
        <dbReference type="PROSITE-ProRule" id="PRU00047"/>
    </source>
</evidence>
<proteinExistence type="predicted"/>
<evidence type="ECO:0000313" key="4">
    <source>
        <dbReference type="Ensembl" id="ENSGMOP00000057077.1"/>
    </source>
</evidence>
<feature type="domain" description="CCHC-type" evidence="3">
    <location>
        <begin position="785"/>
        <end position="799"/>
    </location>
</feature>
<dbReference type="Ensembl" id="ENSGMOT00000036452.1">
    <property type="protein sequence ID" value="ENSGMOP00000057077.1"/>
    <property type="gene ID" value="ENSGMOG00000025130.1"/>
</dbReference>
<dbReference type="Gene3D" id="4.10.60.10">
    <property type="entry name" value="Zinc finger, CCHC-type"/>
    <property type="match status" value="1"/>
</dbReference>
<dbReference type="SMART" id="SM00343">
    <property type="entry name" value="ZnF_C2HC"/>
    <property type="match status" value="1"/>
</dbReference>
<keyword evidence="1" id="KW-0863">Zinc-finger</keyword>
<keyword evidence="1" id="KW-0479">Metal-binding</keyword>
<dbReference type="PANTHER" id="PTHR47510">
    <property type="entry name" value="REVERSE TRANSCRIPTASE DOMAIN-CONTAINING PROTEIN"/>
    <property type="match status" value="1"/>
</dbReference>
<protein>
    <recommendedName>
        <fullName evidence="3">CCHC-type domain-containing protein</fullName>
    </recommendedName>
</protein>
<dbReference type="Gene3D" id="3.60.10.10">
    <property type="entry name" value="Endonuclease/exonuclease/phosphatase"/>
    <property type="match status" value="1"/>
</dbReference>
<keyword evidence="5" id="KW-1185">Reference proteome</keyword>
<feature type="compositionally biased region" description="Basic and acidic residues" evidence="2">
    <location>
        <begin position="758"/>
        <end position="784"/>
    </location>
</feature>
<accession>A0A8C5C8P9</accession>
<dbReference type="GO" id="GO:0003676">
    <property type="term" value="F:nucleic acid binding"/>
    <property type="evidence" value="ECO:0007669"/>
    <property type="project" value="InterPro"/>
</dbReference>
<dbReference type="InterPro" id="IPR001878">
    <property type="entry name" value="Znf_CCHC"/>
</dbReference>
<sequence>MDELHLDISTRSTIRDSSIIVITESWLHSGISDAAVELAGRSLHRSDRTEASGKSRGGGLCTYVNKDWCTNSTVIDQHCSPDLEMLAVKCRPFYLPREFSVTVVTAVYIPPDANVNAALGYLLAAINKQQTTYPEGVFIVAGDFNHVNLKTVLPCFDQHVKCATRGKNILDCVYSNIKNSFEVEVREIDIYSISETLSRFFNDRHDLQGTENKLRITYEITMDPQTKRWPKESIWMVFKDWVKKTRRSEPVGLLLLSQCKRYFIKHVSNKKRDELEKTTAHYEDTLGKTRELSFSPELTRERDLHQTLVREGLIAARPLDSGPPRGVDQGNGGGVLGVYGRMYPTLPSCGPDGEYIFPMQPSSPPGGLQESRHSVLSAVNSFIGEYPVICSTPHVPRKGNPSAPPDYANHDAIQIPQQFPPVQHTLCVSQQFPQFSPVTPHSSIPQQFLHPNPPIQQPPEVRPGAVTKNESRIGGFDDNIQPHCSVMGGAITPHIKTTSKEEESEEEDKEGERLRKSAHKRAVSIACLNKVDEKDEIVNLRPLKKIESAEGRTILYEPSSPKNIEKWSADIEHPKRAGLQPWMKLKQLMLLYELHPYDGLAILFKHLSSTERSQIRYEVEDALGEDGMRPEKGWEAIKAWIQKHSKAQVNWTTITRCMQKEDEGLDQFNKRFFECYLLYSGQTEYDMDNIDQSQDLPLKTIYLQQVLPEIRRGVKTRLPSWDNSKCTMAEIKEFGEKVDRDEEVRIRLLADEKKEIARERERFPQSNRDRGRFPQSDRQKEPRPCHNCGQIGHWMRECKAPRKMYRDRSNERVGEENRSDKMRERLKKLQAKSVEELSRLCDSVLETNNNTNLE</sequence>
<reference evidence="4" key="1">
    <citation type="submission" date="2025-08" db="UniProtKB">
        <authorList>
            <consortium name="Ensembl"/>
        </authorList>
    </citation>
    <scope>IDENTIFICATION</scope>
</reference>
<evidence type="ECO:0000313" key="5">
    <source>
        <dbReference type="Proteomes" id="UP000694546"/>
    </source>
</evidence>
<reference evidence="4" key="2">
    <citation type="submission" date="2025-09" db="UniProtKB">
        <authorList>
            <consortium name="Ensembl"/>
        </authorList>
    </citation>
    <scope>IDENTIFICATION</scope>
</reference>
<dbReference type="Proteomes" id="UP000694546">
    <property type="component" value="Chromosome 7"/>
</dbReference>
<feature type="region of interest" description="Disordered" evidence="2">
    <location>
        <begin position="758"/>
        <end position="786"/>
    </location>
</feature>
<evidence type="ECO:0000256" key="2">
    <source>
        <dbReference type="SAM" id="MobiDB-lite"/>
    </source>
</evidence>
<feature type="region of interest" description="Disordered" evidence="2">
    <location>
        <begin position="494"/>
        <end position="515"/>
    </location>
</feature>
<evidence type="ECO:0000259" key="3">
    <source>
        <dbReference type="PROSITE" id="PS50158"/>
    </source>
</evidence>
<dbReference type="SUPFAM" id="SSF57756">
    <property type="entry name" value="Retrovirus zinc finger-like domains"/>
    <property type="match status" value="1"/>
</dbReference>
<dbReference type="PROSITE" id="PS50158">
    <property type="entry name" value="ZF_CCHC"/>
    <property type="match status" value="1"/>
</dbReference>
<dbReference type="PANTHER" id="PTHR47510:SF3">
    <property type="entry name" value="ENDO_EXONUCLEASE_PHOSPHATASE DOMAIN-CONTAINING PROTEIN"/>
    <property type="match status" value="1"/>
</dbReference>
<organism evidence="4 5">
    <name type="scientific">Gadus morhua</name>
    <name type="common">Atlantic cod</name>
    <dbReference type="NCBI Taxonomy" id="8049"/>
    <lineage>
        <taxon>Eukaryota</taxon>
        <taxon>Metazoa</taxon>
        <taxon>Chordata</taxon>
        <taxon>Craniata</taxon>
        <taxon>Vertebrata</taxon>
        <taxon>Euteleostomi</taxon>
        <taxon>Actinopterygii</taxon>
        <taxon>Neopterygii</taxon>
        <taxon>Teleostei</taxon>
        <taxon>Neoteleostei</taxon>
        <taxon>Acanthomorphata</taxon>
        <taxon>Zeiogadaria</taxon>
        <taxon>Gadariae</taxon>
        <taxon>Gadiformes</taxon>
        <taxon>Gadoidei</taxon>
        <taxon>Gadidae</taxon>
        <taxon>Gadus</taxon>
    </lineage>
</organism>
<feature type="region of interest" description="Disordered" evidence="2">
    <location>
        <begin position="803"/>
        <end position="824"/>
    </location>
</feature>
<keyword evidence="1" id="KW-0862">Zinc</keyword>
<dbReference type="GeneTree" id="ENSGT01030000239934"/>
<feature type="compositionally biased region" description="Basic and acidic residues" evidence="2">
    <location>
        <begin position="803"/>
        <end position="823"/>
    </location>
</feature>
<dbReference type="SUPFAM" id="SSF56219">
    <property type="entry name" value="DNase I-like"/>
    <property type="match status" value="1"/>
</dbReference>
<dbReference type="GO" id="GO:0008270">
    <property type="term" value="F:zinc ion binding"/>
    <property type="evidence" value="ECO:0007669"/>
    <property type="project" value="UniProtKB-KW"/>
</dbReference>
<dbReference type="AlphaFoldDB" id="A0A8C5C8P9"/>